<name>A0ABV7DSW3_9RHOB</name>
<dbReference type="Proteomes" id="UP001595445">
    <property type="component" value="Unassembled WGS sequence"/>
</dbReference>
<keyword evidence="2" id="KW-1185">Reference proteome</keyword>
<dbReference type="RefSeq" id="WP_197645459.1">
    <property type="nucleotide sequence ID" value="NZ_JAEACP010000014.1"/>
</dbReference>
<dbReference type="EMBL" id="JBHRSM010000015">
    <property type="protein sequence ID" value="MFC3086178.1"/>
    <property type="molecule type" value="Genomic_DNA"/>
</dbReference>
<reference evidence="2" key="1">
    <citation type="journal article" date="2019" name="Int. J. Syst. Evol. Microbiol.">
        <title>The Global Catalogue of Microorganisms (GCM) 10K type strain sequencing project: providing services to taxonomists for standard genome sequencing and annotation.</title>
        <authorList>
            <consortium name="The Broad Institute Genomics Platform"/>
            <consortium name="The Broad Institute Genome Sequencing Center for Infectious Disease"/>
            <person name="Wu L."/>
            <person name="Ma J."/>
        </authorList>
    </citation>
    <scope>NUCLEOTIDE SEQUENCE [LARGE SCALE GENOMIC DNA]</scope>
    <source>
        <strain evidence="2">KCTC 62102</strain>
    </source>
</reference>
<organism evidence="1 2">
    <name type="scientific">Tabrizicola soli</name>
    <dbReference type="NCBI Taxonomy" id="2185115"/>
    <lineage>
        <taxon>Bacteria</taxon>
        <taxon>Pseudomonadati</taxon>
        <taxon>Pseudomonadota</taxon>
        <taxon>Alphaproteobacteria</taxon>
        <taxon>Rhodobacterales</taxon>
        <taxon>Paracoccaceae</taxon>
        <taxon>Tabrizicola</taxon>
    </lineage>
</organism>
<evidence type="ECO:0000313" key="1">
    <source>
        <dbReference type="EMBL" id="MFC3086178.1"/>
    </source>
</evidence>
<protein>
    <submittedName>
        <fullName evidence="1">Uncharacterized protein</fullName>
    </submittedName>
</protein>
<gene>
    <name evidence="1" type="ORF">ACFOD6_08965</name>
</gene>
<sequence>MVHHLLPRLALGDPCGLVPGAGAVLFGARGLLAAGRFRASGDALPFDQREAVGLGAGRLGDGADRKHQCRPFAGKLQRIQIHAWHHATPRFVRCTRRPPG</sequence>
<evidence type="ECO:0000313" key="2">
    <source>
        <dbReference type="Proteomes" id="UP001595445"/>
    </source>
</evidence>
<comment type="caution">
    <text evidence="1">The sequence shown here is derived from an EMBL/GenBank/DDBJ whole genome shotgun (WGS) entry which is preliminary data.</text>
</comment>
<accession>A0ABV7DSW3</accession>
<proteinExistence type="predicted"/>